<feature type="domain" description="Aminotransferase class V" evidence="1">
    <location>
        <begin position="47"/>
        <end position="226"/>
    </location>
</feature>
<dbReference type="SUPFAM" id="SSF53383">
    <property type="entry name" value="PLP-dependent transferases"/>
    <property type="match status" value="1"/>
</dbReference>
<dbReference type="Gene3D" id="3.40.640.10">
    <property type="entry name" value="Type I PLP-dependent aspartate aminotransferase-like (Major domain)"/>
    <property type="match status" value="1"/>
</dbReference>
<proteinExistence type="predicted"/>
<reference evidence="2" key="1">
    <citation type="submission" date="2020-05" db="EMBL/GenBank/DDBJ databases">
        <authorList>
            <person name="Chiriac C."/>
            <person name="Salcher M."/>
            <person name="Ghai R."/>
            <person name="Kavagutti S V."/>
        </authorList>
    </citation>
    <scope>NUCLEOTIDE SEQUENCE</scope>
</reference>
<name>A0A6J6T632_9ZZZZ</name>
<dbReference type="InterPro" id="IPR015422">
    <property type="entry name" value="PyrdxlP-dep_Trfase_small"/>
</dbReference>
<gene>
    <name evidence="2" type="ORF">UFOPK2809_00428</name>
</gene>
<dbReference type="EMBL" id="CAEZZA010000040">
    <property type="protein sequence ID" value="CAB4742488.1"/>
    <property type="molecule type" value="Genomic_DNA"/>
</dbReference>
<dbReference type="PANTHER" id="PTHR43586:SF21">
    <property type="entry name" value="PYRIDOXAL PHOSPHATE (PLP)-DEPENDENT ASPARTATE AMINOTRANSFERASE SUPERFAMILY"/>
    <property type="match status" value="1"/>
</dbReference>
<dbReference type="InterPro" id="IPR015421">
    <property type="entry name" value="PyrdxlP-dep_Trfase_major"/>
</dbReference>
<dbReference type="InterPro" id="IPR015424">
    <property type="entry name" value="PyrdxlP-dep_Trfase"/>
</dbReference>
<evidence type="ECO:0000313" key="2">
    <source>
        <dbReference type="EMBL" id="CAB4742488.1"/>
    </source>
</evidence>
<sequence>MYPIAKGNFDFRSRPYLDTASYGLPPHSTVAAVAEALEAWRLGSARWSKDWDPAGDRCRPLAAQLLGAAPDEIALIPAVSVGVGVALSMLSPGDEVLISEHEFTSMLFPLLVAEKRFDIKVRTVPFDELAAQVRSSTALVMTSHVRSNDGRVQDLGELSKAIHAVGGRILVDATHSAGIMRIDSTAMDLDVVVAAAYKHLLCPRGVALMRVGSDLLPALSPWAASWRSAAQPYDHFYGGDLSVLADTAARLDVSLAWHGWVGAEQSLDFLCSVPSDDRESWCVGLATRLADGIRIMPTGSSVIGVPVLDGDAARAALATAGIEASGRGSLIRLSFHLYNSVEDVDLAVGVLAPFIDYATNIDYATKS</sequence>
<dbReference type="Gene3D" id="3.90.1150.10">
    <property type="entry name" value="Aspartate Aminotransferase, domain 1"/>
    <property type="match status" value="1"/>
</dbReference>
<accession>A0A6J6T632</accession>
<dbReference type="Pfam" id="PF00266">
    <property type="entry name" value="Aminotran_5"/>
    <property type="match status" value="1"/>
</dbReference>
<dbReference type="InterPro" id="IPR000192">
    <property type="entry name" value="Aminotrans_V_dom"/>
</dbReference>
<organism evidence="2">
    <name type="scientific">freshwater metagenome</name>
    <dbReference type="NCBI Taxonomy" id="449393"/>
    <lineage>
        <taxon>unclassified sequences</taxon>
        <taxon>metagenomes</taxon>
        <taxon>ecological metagenomes</taxon>
    </lineage>
</organism>
<dbReference type="AlphaFoldDB" id="A0A6J6T632"/>
<protein>
    <submittedName>
        <fullName evidence="2">Unannotated protein</fullName>
    </submittedName>
</protein>
<dbReference type="PANTHER" id="PTHR43586">
    <property type="entry name" value="CYSTEINE DESULFURASE"/>
    <property type="match status" value="1"/>
</dbReference>
<evidence type="ECO:0000259" key="1">
    <source>
        <dbReference type="Pfam" id="PF00266"/>
    </source>
</evidence>